<protein>
    <submittedName>
        <fullName evidence="1">Uncharacterized protein</fullName>
    </submittedName>
</protein>
<reference evidence="1 2" key="1">
    <citation type="submission" date="2024-06" db="EMBL/GenBank/DDBJ databases">
        <title>The draft genome of Grus japonensis, version 3.</title>
        <authorList>
            <person name="Nabeshima K."/>
            <person name="Suzuki S."/>
            <person name="Onuma M."/>
        </authorList>
    </citation>
    <scope>NUCLEOTIDE SEQUENCE [LARGE SCALE GENOMIC DNA]</scope>
    <source>
        <strain evidence="1 2">451A</strain>
    </source>
</reference>
<organism evidence="1 2">
    <name type="scientific">Grus japonensis</name>
    <name type="common">Japanese crane</name>
    <name type="synonym">Red-crowned crane</name>
    <dbReference type="NCBI Taxonomy" id="30415"/>
    <lineage>
        <taxon>Eukaryota</taxon>
        <taxon>Metazoa</taxon>
        <taxon>Chordata</taxon>
        <taxon>Craniata</taxon>
        <taxon>Vertebrata</taxon>
        <taxon>Euteleostomi</taxon>
        <taxon>Archelosauria</taxon>
        <taxon>Archosauria</taxon>
        <taxon>Dinosauria</taxon>
        <taxon>Saurischia</taxon>
        <taxon>Theropoda</taxon>
        <taxon>Coelurosauria</taxon>
        <taxon>Aves</taxon>
        <taxon>Neognathae</taxon>
        <taxon>Neoaves</taxon>
        <taxon>Gruiformes</taxon>
        <taxon>Gruidae</taxon>
        <taxon>Grus</taxon>
    </lineage>
</organism>
<accession>A0ABC9WZK5</accession>
<proteinExistence type="predicted"/>
<dbReference type="AlphaFoldDB" id="A0ABC9WZK5"/>
<name>A0ABC9WZK5_GRUJA</name>
<evidence type="ECO:0000313" key="2">
    <source>
        <dbReference type="Proteomes" id="UP001623348"/>
    </source>
</evidence>
<comment type="caution">
    <text evidence="1">The sequence shown here is derived from an EMBL/GenBank/DDBJ whole genome shotgun (WGS) entry which is preliminary data.</text>
</comment>
<dbReference type="EMBL" id="BAAFJT010000005">
    <property type="protein sequence ID" value="GAB0190883.1"/>
    <property type="molecule type" value="Genomic_DNA"/>
</dbReference>
<keyword evidence="2" id="KW-1185">Reference proteome</keyword>
<dbReference type="Proteomes" id="UP001623348">
    <property type="component" value="Unassembled WGS sequence"/>
</dbReference>
<gene>
    <name evidence="1" type="ORF">GRJ2_001553600</name>
</gene>
<evidence type="ECO:0000313" key="1">
    <source>
        <dbReference type="EMBL" id="GAB0190883.1"/>
    </source>
</evidence>
<sequence length="67" mass="7598">MAAGGCWLRMGHFKSGQQDRKVDMNSCRINDHKINYLRFPLNPDLQPPFHSCFQTSEVNPACATSTQ</sequence>